<dbReference type="SUPFAM" id="SSF50486">
    <property type="entry name" value="FMT C-terminal domain-like"/>
    <property type="match status" value="1"/>
</dbReference>
<protein>
    <recommendedName>
        <fullName evidence="2 5">Methionyl-tRNA formyltransferase</fullName>
        <ecNumber evidence="2 5">2.1.2.9</ecNumber>
    </recommendedName>
</protein>
<dbReference type="Pfam" id="PF02911">
    <property type="entry name" value="Formyl_trans_C"/>
    <property type="match status" value="1"/>
</dbReference>
<dbReference type="PANTHER" id="PTHR11138">
    <property type="entry name" value="METHIONYL-TRNA FORMYLTRANSFERASE"/>
    <property type="match status" value="1"/>
</dbReference>
<evidence type="ECO:0000259" key="7">
    <source>
        <dbReference type="Pfam" id="PF02911"/>
    </source>
</evidence>
<comment type="catalytic activity">
    <reaction evidence="5">
        <text>L-methionyl-tRNA(fMet) + (6R)-10-formyltetrahydrofolate = N-formyl-L-methionyl-tRNA(fMet) + (6S)-5,6,7,8-tetrahydrofolate + H(+)</text>
        <dbReference type="Rhea" id="RHEA:24380"/>
        <dbReference type="Rhea" id="RHEA-COMP:9952"/>
        <dbReference type="Rhea" id="RHEA-COMP:9953"/>
        <dbReference type="ChEBI" id="CHEBI:15378"/>
        <dbReference type="ChEBI" id="CHEBI:57453"/>
        <dbReference type="ChEBI" id="CHEBI:78530"/>
        <dbReference type="ChEBI" id="CHEBI:78844"/>
        <dbReference type="ChEBI" id="CHEBI:195366"/>
        <dbReference type="EC" id="2.1.2.9"/>
    </reaction>
</comment>
<proteinExistence type="inferred from homology"/>
<dbReference type="CDD" id="cd08646">
    <property type="entry name" value="FMT_core_Met-tRNA-FMT_N"/>
    <property type="match status" value="1"/>
</dbReference>
<dbReference type="InterPro" id="IPR036477">
    <property type="entry name" value="Formyl_transf_N_sf"/>
</dbReference>
<evidence type="ECO:0000256" key="5">
    <source>
        <dbReference type="HAMAP-Rule" id="MF_00182"/>
    </source>
</evidence>
<dbReference type="OrthoDB" id="9802815at2"/>
<dbReference type="Proteomes" id="UP000187608">
    <property type="component" value="Unassembled WGS sequence"/>
</dbReference>
<dbReference type="InterPro" id="IPR044135">
    <property type="entry name" value="Met-tRNA-FMT_C"/>
</dbReference>
<gene>
    <name evidence="5" type="primary">fmt</name>
    <name evidence="8" type="ORF">SAMN05421687_101459</name>
</gene>
<sequence>MTNIVFMGTPDFSVPILNRVIEEGYEVSLVVTQPDRPKGRKKVMTPSPLKTAAEKYGIPVFQPEKIKNEYDEILKHEPDLLITAAYGQILPAALLDYPEFGAINVHASLLPEYRGAAPIHYALMDGKDETGVTIMYMVQGLDAGDMLNKKKIMIEESDDVGTLHDKLAVVGAELLVETIPGLLNRTIEASSQDENRVTYAPTIKRGEEFVDFSGSAENVWGHIRGMSPWPVAHTFWKGKPLKLWSAVKSEKISQKAPGTVIEKSTGGVTVVCGDGHSVTIKELQPAGKKKMDAASFVNGAGQAMETGEVLGETND</sequence>
<dbReference type="SUPFAM" id="SSF53328">
    <property type="entry name" value="Formyltransferase"/>
    <property type="match status" value="1"/>
</dbReference>
<dbReference type="EMBL" id="FTOC01000001">
    <property type="protein sequence ID" value="SIS37816.1"/>
    <property type="molecule type" value="Genomic_DNA"/>
</dbReference>
<dbReference type="CDD" id="cd08704">
    <property type="entry name" value="Met_tRNA_FMT_C"/>
    <property type="match status" value="1"/>
</dbReference>
<name>A0A1N7ILF3_9BACI</name>
<dbReference type="InterPro" id="IPR002376">
    <property type="entry name" value="Formyl_transf_N"/>
</dbReference>
<dbReference type="InterPro" id="IPR011034">
    <property type="entry name" value="Formyl_transferase-like_C_sf"/>
</dbReference>
<keyword evidence="9" id="KW-1185">Reference proteome</keyword>
<accession>A0A1N7ILF3</accession>
<dbReference type="GO" id="GO:0004479">
    <property type="term" value="F:methionyl-tRNA formyltransferase activity"/>
    <property type="evidence" value="ECO:0007669"/>
    <property type="project" value="UniProtKB-UniRule"/>
</dbReference>
<keyword evidence="3 5" id="KW-0808">Transferase</keyword>
<dbReference type="Pfam" id="PF00551">
    <property type="entry name" value="Formyl_trans_N"/>
    <property type="match status" value="1"/>
</dbReference>
<keyword evidence="4 5" id="KW-0648">Protein biosynthesis</keyword>
<dbReference type="InterPro" id="IPR041711">
    <property type="entry name" value="Met-tRNA-FMT_N"/>
</dbReference>
<dbReference type="STRING" id="570947.SAMN05421687_101459"/>
<dbReference type="GO" id="GO:0005829">
    <property type="term" value="C:cytosol"/>
    <property type="evidence" value="ECO:0007669"/>
    <property type="project" value="TreeGrafter"/>
</dbReference>
<evidence type="ECO:0000313" key="9">
    <source>
        <dbReference type="Proteomes" id="UP000187608"/>
    </source>
</evidence>
<dbReference type="FunFam" id="3.40.50.12230:FF:000001">
    <property type="entry name" value="Methionyl-tRNA formyltransferase"/>
    <property type="match status" value="1"/>
</dbReference>
<dbReference type="NCBIfam" id="TIGR00460">
    <property type="entry name" value="fmt"/>
    <property type="match status" value="1"/>
</dbReference>
<comment type="similarity">
    <text evidence="1 5">Belongs to the Fmt family.</text>
</comment>
<dbReference type="EC" id="2.1.2.9" evidence="2 5"/>
<evidence type="ECO:0000256" key="4">
    <source>
        <dbReference type="ARBA" id="ARBA00022917"/>
    </source>
</evidence>
<feature type="domain" description="Formyl transferase N-terminal" evidence="6">
    <location>
        <begin position="3"/>
        <end position="179"/>
    </location>
</feature>
<comment type="function">
    <text evidence="5">Attaches a formyl group to the free amino group of methionyl-tRNA(fMet). The formyl group appears to play a dual role in the initiator identity of N-formylmethionyl-tRNA by promoting its recognition by IF2 and preventing the misappropriation of this tRNA by the elongation apparatus.</text>
</comment>
<dbReference type="InterPro" id="IPR005793">
    <property type="entry name" value="Formyl_trans_C"/>
</dbReference>
<dbReference type="FunFam" id="3.40.50.170:FF:000004">
    <property type="entry name" value="Methionyl-tRNA formyltransferase"/>
    <property type="match status" value="1"/>
</dbReference>
<feature type="domain" description="Formyl transferase C-terminal" evidence="7">
    <location>
        <begin position="203"/>
        <end position="300"/>
    </location>
</feature>
<evidence type="ECO:0000259" key="6">
    <source>
        <dbReference type="Pfam" id="PF00551"/>
    </source>
</evidence>
<evidence type="ECO:0000313" key="8">
    <source>
        <dbReference type="EMBL" id="SIS37816.1"/>
    </source>
</evidence>
<evidence type="ECO:0000256" key="3">
    <source>
        <dbReference type="ARBA" id="ARBA00022679"/>
    </source>
</evidence>
<evidence type="ECO:0000256" key="2">
    <source>
        <dbReference type="ARBA" id="ARBA00012261"/>
    </source>
</evidence>
<feature type="binding site" evidence="5">
    <location>
        <begin position="108"/>
        <end position="111"/>
    </location>
    <ligand>
        <name>(6S)-5,6,7,8-tetrahydrofolate</name>
        <dbReference type="ChEBI" id="CHEBI:57453"/>
    </ligand>
</feature>
<dbReference type="PANTHER" id="PTHR11138:SF5">
    <property type="entry name" value="METHIONYL-TRNA FORMYLTRANSFERASE, MITOCHONDRIAL"/>
    <property type="match status" value="1"/>
</dbReference>
<dbReference type="RefSeq" id="WP_076556718.1">
    <property type="nucleotide sequence ID" value="NZ_FTOC01000001.1"/>
</dbReference>
<dbReference type="Gene3D" id="3.40.50.12230">
    <property type="match status" value="1"/>
</dbReference>
<organism evidence="8 9">
    <name type="scientific">Salimicrobium flavidum</name>
    <dbReference type="NCBI Taxonomy" id="570947"/>
    <lineage>
        <taxon>Bacteria</taxon>
        <taxon>Bacillati</taxon>
        <taxon>Bacillota</taxon>
        <taxon>Bacilli</taxon>
        <taxon>Bacillales</taxon>
        <taxon>Bacillaceae</taxon>
        <taxon>Salimicrobium</taxon>
    </lineage>
</organism>
<dbReference type="HAMAP" id="MF_00182">
    <property type="entry name" value="Formyl_trans"/>
    <property type="match status" value="1"/>
</dbReference>
<reference evidence="9" key="1">
    <citation type="submission" date="2017-01" db="EMBL/GenBank/DDBJ databases">
        <authorList>
            <person name="Varghese N."/>
            <person name="Submissions S."/>
        </authorList>
    </citation>
    <scope>NUCLEOTIDE SEQUENCE [LARGE SCALE GENOMIC DNA]</scope>
    <source>
        <strain evidence="9">DSM 23127</strain>
    </source>
</reference>
<dbReference type="InterPro" id="IPR005794">
    <property type="entry name" value="Fmt"/>
</dbReference>
<evidence type="ECO:0000256" key="1">
    <source>
        <dbReference type="ARBA" id="ARBA00010699"/>
    </source>
</evidence>
<dbReference type="AlphaFoldDB" id="A0A1N7ILF3"/>